<evidence type="ECO:0000313" key="1">
    <source>
        <dbReference type="EMBL" id="KHJ99838.1"/>
    </source>
</evidence>
<dbReference type="OrthoDB" id="5797397at2759"/>
<dbReference type="Proteomes" id="UP000053660">
    <property type="component" value="Unassembled WGS sequence"/>
</dbReference>
<dbReference type="EMBL" id="KN549203">
    <property type="protein sequence ID" value="KHJ99838.1"/>
    <property type="molecule type" value="Genomic_DNA"/>
</dbReference>
<dbReference type="AlphaFoldDB" id="A0A0B1TQL0"/>
<proteinExistence type="predicted"/>
<sequence>MDRLFGNAYDAISVNKSVSQLYKIHLLDPLSGQDVTLPPNVIQYSVYIPLTSYQPSNYYSCLMFNGKVWDETKCLASSFAKRIDNSDYILCECSSAGMLSAFTTAPPIPPSVPDHNEIRMVFHLSTGIIPTTTQRDLFISRLASASHVDEKRFVNASTTAGSANSSQIWLTLRPPFRLTQMTNGYVSLEQLD</sequence>
<reference evidence="1 2" key="1">
    <citation type="submission" date="2014-03" db="EMBL/GenBank/DDBJ databases">
        <title>Draft genome of the hookworm Oesophagostomum dentatum.</title>
        <authorList>
            <person name="Mitreva M."/>
        </authorList>
    </citation>
    <scope>NUCLEOTIDE SEQUENCE [LARGE SCALE GENOMIC DNA]</scope>
    <source>
        <strain evidence="1 2">OD-Hann</strain>
    </source>
</reference>
<name>A0A0B1TQL0_OESDE</name>
<protein>
    <submittedName>
        <fullName evidence="1">Uncharacterized protein</fullName>
    </submittedName>
</protein>
<keyword evidence="2" id="KW-1185">Reference proteome</keyword>
<organism evidence="1 2">
    <name type="scientific">Oesophagostomum dentatum</name>
    <name type="common">Nodular worm</name>
    <dbReference type="NCBI Taxonomy" id="61180"/>
    <lineage>
        <taxon>Eukaryota</taxon>
        <taxon>Metazoa</taxon>
        <taxon>Ecdysozoa</taxon>
        <taxon>Nematoda</taxon>
        <taxon>Chromadorea</taxon>
        <taxon>Rhabditida</taxon>
        <taxon>Rhabditina</taxon>
        <taxon>Rhabditomorpha</taxon>
        <taxon>Strongyloidea</taxon>
        <taxon>Strongylidae</taxon>
        <taxon>Oesophagostomum</taxon>
    </lineage>
</organism>
<gene>
    <name evidence="1" type="ORF">OESDEN_00177</name>
</gene>
<evidence type="ECO:0000313" key="2">
    <source>
        <dbReference type="Proteomes" id="UP000053660"/>
    </source>
</evidence>
<accession>A0A0B1TQL0</accession>